<dbReference type="RefSeq" id="WP_086952177.1">
    <property type="nucleotide sequence ID" value="NZ_FWFD01000015.1"/>
</dbReference>
<sequence length="145" mass="17017">MTNLTFDDYNFEVINIENSRENLLTINKNMMTFDRSIAECLKYASHIRPLLDRENKIFAIQVCRSVASKSVAFSKPETKQKGSVKIQAVAIRNAVRMLMKDLWKEDMRYQLEGTFIEDHKAFVFDLTKYKELPPFKVERKVLDSE</sequence>
<evidence type="ECO:0000313" key="1">
    <source>
        <dbReference type="EMBL" id="SLM86553.1"/>
    </source>
</evidence>
<protein>
    <submittedName>
        <fullName evidence="1">Uncharacterized protein</fullName>
    </submittedName>
</protein>
<dbReference type="EMBL" id="FWFD01000015">
    <property type="protein sequence ID" value="SLM86553.1"/>
    <property type="molecule type" value="Genomic_DNA"/>
</dbReference>
<organism evidence="1 2">
    <name type="scientific">Vagococcus fluvialis bH819</name>
    <dbReference type="NCBI Taxonomy" id="1255619"/>
    <lineage>
        <taxon>Bacteria</taxon>
        <taxon>Bacillati</taxon>
        <taxon>Bacillota</taxon>
        <taxon>Bacilli</taxon>
        <taxon>Lactobacillales</taxon>
        <taxon>Enterococcaceae</taxon>
        <taxon>Vagococcus</taxon>
    </lineage>
</organism>
<accession>A0A1X6WQE1</accession>
<reference evidence="2" key="1">
    <citation type="submission" date="2017-02" db="EMBL/GenBank/DDBJ databases">
        <authorList>
            <person name="Dridi B."/>
        </authorList>
    </citation>
    <scope>NUCLEOTIDE SEQUENCE [LARGE SCALE GENOMIC DNA]</scope>
    <source>
        <strain evidence="2">bH819</strain>
    </source>
</reference>
<gene>
    <name evidence="1" type="ORF">FM121_10700</name>
</gene>
<dbReference type="OrthoDB" id="2184132at2"/>
<proteinExistence type="predicted"/>
<dbReference type="AlphaFoldDB" id="A0A1X6WQE1"/>
<name>A0A1X6WQE1_9ENTE</name>
<dbReference type="Proteomes" id="UP000195918">
    <property type="component" value="Unassembled WGS sequence"/>
</dbReference>
<evidence type="ECO:0000313" key="2">
    <source>
        <dbReference type="Proteomes" id="UP000195918"/>
    </source>
</evidence>
<keyword evidence="2" id="KW-1185">Reference proteome</keyword>